<dbReference type="Proteomes" id="UP000694941">
    <property type="component" value="Unplaced"/>
</dbReference>
<feature type="compositionally biased region" description="Basic and acidic residues" evidence="2">
    <location>
        <begin position="626"/>
        <end position="639"/>
    </location>
</feature>
<feature type="region of interest" description="Disordered" evidence="2">
    <location>
        <begin position="1069"/>
        <end position="1122"/>
    </location>
</feature>
<accession>A0ABM1B2K0</accession>
<evidence type="ECO:0000256" key="1">
    <source>
        <dbReference type="SAM" id="Coils"/>
    </source>
</evidence>
<evidence type="ECO:0000256" key="2">
    <source>
        <dbReference type="SAM" id="MobiDB-lite"/>
    </source>
</evidence>
<protein>
    <submittedName>
        <fullName evidence="4">Uncharacterized protein LOC106458537</fullName>
    </submittedName>
</protein>
<dbReference type="GeneID" id="106458537"/>
<reference evidence="4" key="1">
    <citation type="submission" date="2025-08" db="UniProtKB">
        <authorList>
            <consortium name="RefSeq"/>
        </authorList>
    </citation>
    <scope>IDENTIFICATION</scope>
    <source>
        <tissue evidence="4">Muscle</tissue>
    </source>
</reference>
<dbReference type="InterPro" id="IPR031809">
    <property type="entry name" value="CCDC158"/>
</dbReference>
<keyword evidence="1" id="KW-0175">Coiled coil</keyword>
<dbReference type="RefSeq" id="XP_013773510.2">
    <property type="nucleotide sequence ID" value="XM_013918056.2"/>
</dbReference>
<feature type="region of interest" description="Disordered" evidence="2">
    <location>
        <begin position="175"/>
        <end position="194"/>
    </location>
</feature>
<keyword evidence="3" id="KW-1185">Reference proteome</keyword>
<feature type="coiled-coil region" evidence="1">
    <location>
        <begin position="328"/>
        <end position="402"/>
    </location>
</feature>
<evidence type="ECO:0000313" key="3">
    <source>
        <dbReference type="Proteomes" id="UP000694941"/>
    </source>
</evidence>
<dbReference type="Pfam" id="PF15921">
    <property type="entry name" value="CCDC158"/>
    <property type="match status" value="1"/>
</dbReference>
<organism evidence="3 4">
    <name type="scientific">Limulus polyphemus</name>
    <name type="common">Atlantic horseshoe crab</name>
    <dbReference type="NCBI Taxonomy" id="6850"/>
    <lineage>
        <taxon>Eukaryota</taxon>
        <taxon>Metazoa</taxon>
        <taxon>Ecdysozoa</taxon>
        <taxon>Arthropoda</taxon>
        <taxon>Chelicerata</taxon>
        <taxon>Merostomata</taxon>
        <taxon>Xiphosura</taxon>
        <taxon>Limulidae</taxon>
        <taxon>Limulus</taxon>
    </lineage>
</organism>
<proteinExistence type="predicted"/>
<sequence length="1167" mass="131112">MNDESDRDEKDMSLSNSYELSWNIMKHSPQLSIKTLPEQSWNSLALENSSSTDKVNIVHKFPDNKNVSTLTVAEQLCLDTGDSEQMSQSEKLHMHRRNEMMEKKYHNFSDHEEGSSTSKCNESLRTDPCIFGCSSASGNCLLDGVNTYSSNESLSNNPNDKIDKNISYVKDDVDKYSSDDDLSENPDDKCHESSLPITNKIRTVLTLPASEKLGRDKVETFVNPEIKVKRDVTSYSNHKKPDSDTHLEPAPTLTEIKTPDSVWSQLWCNVLGQSQNSVHKEGVSETILNDINQHNKQGVEEVVRVMMKLISEHVDDKEFYSLSPACALLKLQNCLDRYKGTLKNLSERNDELGKELKEIKTTGHAKYQILVQEHKDRLVRIISDQEKQLTAAVERAVNARKQASSLQTQLYFAQRKIQDLETSTERFLALKTTETKGRMSKLQESKQHMETMLQKLTDKLLEKDKEIANLQTTNFSLSSKREFDSFVEKSYMEQLEEMLADKKAEVAAIKRTLQEEHQRNQYLWKQTKYQEQDIATLKSRLEACQRELLYRDRLLVILKREFLDTCSGAVAEFFQNHLKELHQPKLSGAALSYQVLNEESGDTLLFSCNPEDIESTQRSTRKQKIEKKTQTSEPERQGKLEINSYPSQDFDCEEIMKKTNSVSSISESENDEKTSETCSVNQSVPVRFGNNQHSAIKHLCSVTANESDPSFKNHSESGSHLIYGNSKCFDFFEKNNRLVGNLGKKNAVSVEFDDTSFPSNSFGLSAETGFITNSLAHRDGTEQKIHDSLSPQLSPIQSYSNKSKNKTLGVCDKIHDPLLPQLSLVESSSNKTDKKTVGVCDKIHDPLLPQLSLVESSSNKTDKKTVGVCENIHDPLLPQLSPIELSRRQTENTFEDVHDNIKDSTMYHSCSQLETTSFLSDESAAMENVSDKIRHSSSSPPLSPGHLVEEMSQSIKNPGYPCDISQASSLVFSPGNDNRSSSGSQTENNNKTTASYCYGKQTQSFLTDGQSESCPCSYGLLHRVHQYPDHSLDVQPSGSATNDAETKLNFGSESLTTISWKTTRPLKKSASLSNLRASTSQSLNKGSMDQPDSPVQPLDKDSMDQPDSPVQPLDKDSMGQPVSPVQLNVKVDSQGETFVEHSRFDNLPSIECNISIGFGAQNKCHRK</sequence>
<evidence type="ECO:0000313" key="4">
    <source>
        <dbReference type="RefSeq" id="XP_013773510.2"/>
    </source>
</evidence>
<feature type="region of interest" description="Disordered" evidence="2">
    <location>
        <begin position="966"/>
        <end position="990"/>
    </location>
</feature>
<feature type="compositionally biased region" description="Polar residues" evidence="2">
    <location>
        <begin position="1070"/>
        <end position="1087"/>
    </location>
</feature>
<feature type="coiled-coil region" evidence="1">
    <location>
        <begin position="439"/>
        <end position="519"/>
    </location>
</feature>
<feature type="region of interest" description="Disordered" evidence="2">
    <location>
        <begin position="614"/>
        <end position="642"/>
    </location>
</feature>
<name>A0ABM1B2K0_LIMPO</name>
<gene>
    <name evidence="4" type="primary">LOC106458537</name>
</gene>